<keyword evidence="4" id="KW-0274">FAD</keyword>
<comment type="similarity">
    <text evidence="2">Belongs to the oxygen-dependent FAD-linked oxidoreductase family.</text>
</comment>
<dbReference type="OMA" id="IMVNAVY"/>
<dbReference type="InterPro" id="IPR006094">
    <property type="entry name" value="Oxid_FAD_bind_N"/>
</dbReference>
<dbReference type="Gene3D" id="3.30.465.10">
    <property type="match status" value="1"/>
</dbReference>
<dbReference type="PANTHER" id="PTHR42973">
    <property type="entry name" value="BINDING OXIDOREDUCTASE, PUTATIVE (AFU_ORTHOLOGUE AFUA_1G17690)-RELATED"/>
    <property type="match status" value="1"/>
</dbReference>
<comment type="cofactor">
    <cofactor evidence="1">
        <name>FAD</name>
        <dbReference type="ChEBI" id="CHEBI:57692"/>
    </cofactor>
</comment>
<dbReference type="GO" id="GO:0071949">
    <property type="term" value="F:FAD binding"/>
    <property type="evidence" value="ECO:0007669"/>
    <property type="project" value="InterPro"/>
</dbReference>
<dbReference type="Pfam" id="PF01565">
    <property type="entry name" value="FAD_binding_4"/>
    <property type="match status" value="1"/>
</dbReference>
<dbReference type="GeneID" id="19240789"/>
<evidence type="ECO:0000256" key="2">
    <source>
        <dbReference type="ARBA" id="ARBA00005466"/>
    </source>
</evidence>
<feature type="domain" description="FAD-binding PCMH-type" evidence="6">
    <location>
        <begin position="39"/>
        <end position="210"/>
    </location>
</feature>
<dbReference type="EMBL" id="KE720743">
    <property type="protein sequence ID" value="ERF76569.1"/>
    <property type="molecule type" value="Genomic_DNA"/>
</dbReference>
<protein>
    <recommendedName>
        <fullName evidence="6">FAD-binding PCMH-type domain-containing protein</fullName>
    </recommendedName>
</protein>
<gene>
    <name evidence="7" type="ORF">EPUS_05842</name>
</gene>
<keyword evidence="8" id="KW-1185">Reference proteome</keyword>
<keyword evidence="3" id="KW-0285">Flavoprotein</keyword>
<name>U1I3G5_ENDPU</name>
<evidence type="ECO:0000256" key="5">
    <source>
        <dbReference type="ARBA" id="ARBA00023002"/>
    </source>
</evidence>
<evidence type="ECO:0000256" key="1">
    <source>
        <dbReference type="ARBA" id="ARBA00001974"/>
    </source>
</evidence>
<dbReference type="PANTHER" id="PTHR42973:SF9">
    <property type="entry name" value="FAD-BINDING PCMH-TYPE DOMAIN-CONTAINING PROTEIN-RELATED"/>
    <property type="match status" value="1"/>
</dbReference>
<dbReference type="SUPFAM" id="SSF56176">
    <property type="entry name" value="FAD-binding/transporter-associated domain-like"/>
    <property type="match status" value="1"/>
</dbReference>
<evidence type="ECO:0000313" key="7">
    <source>
        <dbReference type="EMBL" id="ERF76569.1"/>
    </source>
</evidence>
<dbReference type="InterPro" id="IPR016169">
    <property type="entry name" value="FAD-bd_PCMH_sub2"/>
</dbReference>
<dbReference type="InterPro" id="IPR016164">
    <property type="entry name" value="FAD-linked_Oxase-like_C"/>
</dbReference>
<organism evidence="7 8">
    <name type="scientific">Endocarpon pusillum (strain Z07020 / HMAS-L-300199)</name>
    <name type="common">Lichen-forming fungus</name>
    <dbReference type="NCBI Taxonomy" id="1263415"/>
    <lineage>
        <taxon>Eukaryota</taxon>
        <taxon>Fungi</taxon>
        <taxon>Dikarya</taxon>
        <taxon>Ascomycota</taxon>
        <taxon>Pezizomycotina</taxon>
        <taxon>Eurotiomycetes</taxon>
        <taxon>Chaetothyriomycetidae</taxon>
        <taxon>Verrucariales</taxon>
        <taxon>Verrucariaceae</taxon>
        <taxon>Endocarpon</taxon>
    </lineage>
</organism>
<evidence type="ECO:0000256" key="4">
    <source>
        <dbReference type="ARBA" id="ARBA00022827"/>
    </source>
</evidence>
<evidence type="ECO:0000256" key="3">
    <source>
        <dbReference type="ARBA" id="ARBA00022630"/>
    </source>
</evidence>
<dbReference type="InterPro" id="IPR036318">
    <property type="entry name" value="FAD-bd_PCMH-like_sf"/>
</dbReference>
<dbReference type="Pfam" id="PF08031">
    <property type="entry name" value="BBE"/>
    <property type="match status" value="1"/>
</dbReference>
<dbReference type="SUPFAM" id="SSF55103">
    <property type="entry name" value="FAD-linked oxidases, C-terminal domain"/>
    <property type="match status" value="1"/>
</dbReference>
<dbReference type="Gene3D" id="3.40.462.20">
    <property type="match status" value="1"/>
</dbReference>
<dbReference type="InterPro" id="IPR016166">
    <property type="entry name" value="FAD-bd_PCMH"/>
</dbReference>
<reference evidence="8" key="1">
    <citation type="journal article" date="2014" name="BMC Genomics">
        <title>Genome characteristics reveal the impact of lichenization on lichen-forming fungus Endocarpon pusillum Hedwig (Verrucariales, Ascomycota).</title>
        <authorList>
            <person name="Wang Y.-Y."/>
            <person name="Liu B."/>
            <person name="Zhang X.-Y."/>
            <person name="Zhou Q.-M."/>
            <person name="Zhang T."/>
            <person name="Li H."/>
            <person name="Yu Y.-F."/>
            <person name="Zhang X.-L."/>
            <person name="Hao X.-Y."/>
            <person name="Wang M."/>
            <person name="Wang L."/>
            <person name="Wei J.-C."/>
        </authorList>
    </citation>
    <scope>NUCLEOTIDE SEQUENCE [LARGE SCALE GENOMIC DNA]</scope>
    <source>
        <strain evidence="8">Z07020 / HMAS-L-300199</strain>
    </source>
</reference>
<dbReference type="eggNOG" id="ENOG502SJ3M">
    <property type="taxonomic scope" value="Eukaryota"/>
</dbReference>
<keyword evidence="5" id="KW-0560">Oxidoreductase</keyword>
<dbReference type="RefSeq" id="XP_007786093.1">
    <property type="nucleotide sequence ID" value="XM_007787903.1"/>
</dbReference>
<accession>U1I3G5</accession>
<evidence type="ECO:0000313" key="8">
    <source>
        <dbReference type="Proteomes" id="UP000019373"/>
    </source>
</evidence>
<evidence type="ECO:0000259" key="6">
    <source>
        <dbReference type="PROSITE" id="PS51387"/>
    </source>
</evidence>
<sequence length="469" mass="50809">MDFRSMFQNPENQWSSNTQVFFPNDPQFASSTERWNAYERPTYKAAVRPGSAEDVQKIIKLAASNEFPFLVTSGNHGYSATFGTLDDGLAIDMRNFNSVTINAAANTMTIGGGTIFNQIYDPLYNAGKEIQSGAVSTVGVLGITLGGGIGRYQGIHGLLLDALQSVRMVTAKGDLITVSSASNSDLFWGLRGAGMNFGAITEATYRVSDLTNGGQVRNADLIFPVSAAPEFFKALPSFKAKQPKEMACIAVVICDNASGEAQILVNFTFPGPEDEFMKLIQPFLDLNPGTQVINTLPWNELVTKSGFGIDALLGVKGQPHSIFGANLKNIDSSKWVEIFNRMNSFYASTPAARTSTIALEVFSTEAVAAVPDDATAYPWRDAQAYVMFQMGWTDPSATDAATALAIELRNMVVSTSGYSGLTTYVSYAHGEETLEQKYGANKLPRLQALKKKWDPKNVFAYNNAIVPST</sequence>
<dbReference type="InterPro" id="IPR050416">
    <property type="entry name" value="FAD-linked_Oxidoreductase"/>
</dbReference>
<dbReference type="HOGENOM" id="CLU_018354_0_0_1"/>
<dbReference type="InterPro" id="IPR012951">
    <property type="entry name" value="BBE"/>
</dbReference>
<dbReference type="OrthoDB" id="9996127at2759"/>
<proteinExistence type="inferred from homology"/>
<dbReference type="Proteomes" id="UP000019373">
    <property type="component" value="Unassembled WGS sequence"/>
</dbReference>
<dbReference type="AlphaFoldDB" id="U1I3G5"/>
<dbReference type="GO" id="GO:0016491">
    <property type="term" value="F:oxidoreductase activity"/>
    <property type="evidence" value="ECO:0007669"/>
    <property type="project" value="UniProtKB-KW"/>
</dbReference>
<dbReference type="PROSITE" id="PS51387">
    <property type="entry name" value="FAD_PCMH"/>
    <property type="match status" value="1"/>
</dbReference>